<dbReference type="GO" id="GO:0003723">
    <property type="term" value="F:RNA binding"/>
    <property type="evidence" value="ECO:0007669"/>
    <property type="project" value="UniProtKB-KW"/>
</dbReference>
<evidence type="ECO:0000256" key="3">
    <source>
        <dbReference type="ARBA" id="ARBA00023235"/>
    </source>
</evidence>
<sequence>MRLLTVGENEAGQRLDKLLAKYMDQAPASFFYKMLRKKNITLNGKKADGKERLAVGDEIRLFLADKTIDGFSSPKTAGAKNTAARKKLPEKLRPDILYEDSHVLLFNKPAGLLSQKAKPSDISLVEYLTEHLLQTGEATEVSLRSFRPGICNRLDRNTSGLVAAGKSLRGLQELNELFRVRSLHKFYRTVALGTITGKQRIEGWLLKNEKTNQVQIFSEQRRDALPICTEYVPLKQLTIQGKPYTYLEINLITGRSHQIRAHLASIGHPLVGDPKYGNPKVNQEFKRKFGLEYQLLHAYRLELPRIEGVLAPLSEKNFIAPLPDSFQRILKSHTK</sequence>
<evidence type="ECO:0000256" key="1">
    <source>
        <dbReference type="ARBA" id="ARBA00000073"/>
    </source>
</evidence>
<name>A0A923RMU8_9FIRM</name>
<comment type="catalytic activity">
    <reaction evidence="1">
        <text>a uridine in RNA = a pseudouridine in RNA</text>
        <dbReference type="Rhea" id="RHEA:48348"/>
        <dbReference type="Rhea" id="RHEA-COMP:12068"/>
        <dbReference type="Rhea" id="RHEA-COMP:12069"/>
        <dbReference type="ChEBI" id="CHEBI:65314"/>
        <dbReference type="ChEBI" id="CHEBI:65315"/>
    </reaction>
</comment>
<evidence type="ECO:0000259" key="7">
    <source>
        <dbReference type="Pfam" id="PF00849"/>
    </source>
</evidence>
<dbReference type="SUPFAM" id="SSF55120">
    <property type="entry name" value="Pseudouridine synthase"/>
    <property type="match status" value="1"/>
</dbReference>
<dbReference type="AlphaFoldDB" id="A0A923RMU8"/>
<dbReference type="Gene3D" id="3.10.290.10">
    <property type="entry name" value="RNA-binding S4 domain"/>
    <property type="match status" value="1"/>
</dbReference>
<evidence type="ECO:0000256" key="6">
    <source>
        <dbReference type="PROSITE-ProRule" id="PRU00182"/>
    </source>
</evidence>
<protein>
    <recommendedName>
        <fullName evidence="4">RNA pseudouridylate synthase</fullName>
    </recommendedName>
    <alternativeName>
        <fullName evidence="5">RNA-uridine isomerase</fullName>
    </alternativeName>
</protein>
<dbReference type="EMBL" id="JACOOR010000004">
    <property type="protein sequence ID" value="MBC5659831.1"/>
    <property type="molecule type" value="Genomic_DNA"/>
</dbReference>
<accession>A0A923RMU8</accession>
<dbReference type="GO" id="GO:0001522">
    <property type="term" value="P:pseudouridine synthesis"/>
    <property type="evidence" value="ECO:0007669"/>
    <property type="project" value="InterPro"/>
</dbReference>
<dbReference type="PANTHER" id="PTHR21600">
    <property type="entry name" value="MITOCHONDRIAL RNA PSEUDOURIDINE SYNTHASE"/>
    <property type="match status" value="1"/>
</dbReference>
<organism evidence="8 9">
    <name type="scientific">Anaerosacchariphilus hominis</name>
    <dbReference type="NCBI Taxonomy" id="2763017"/>
    <lineage>
        <taxon>Bacteria</taxon>
        <taxon>Bacillati</taxon>
        <taxon>Bacillota</taxon>
        <taxon>Clostridia</taxon>
        <taxon>Lachnospirales</taxon>
        <taxon>Lachnospiraceae</taxon>
        <taxon>Anaerosacchariphilus</taxon>
    </lineage>
</organism>
<evidence type="ECO:0000256" key="2">
    <source>
        <dbReference type="ARBA" id="ARBA00010876"/>
    </source>
</evidence>
<evidence type="ECO:0000256" key="5">
    <source>
        <dbReference type="ARBA" id="ARBA00033164"/>
    </source>
</evidence>
<dbReference type="GO" id="GO:0006396">
    <property type="term" value="P:RNA processing"/>
    <property type="evidence" value="ECO:0007669"/>
    <property type="project" value="UniProtKB-ARBA"/>
</dbReference>
<evidence type="ECO:0000313" key="8">
    <source>
        <dbReference type="EMBL" id="MBC5659831.1"/>
    </source>
</evidence>
<comment type="caution">
    <text evidence="8">The sequence shown here is derived from an EMBL/GenBank/DDBJ whole genome shotgun (WGS) entry which is preliminary data.</text>
</comment>
<dbReference type="InterPro" id="IPR006145">
    <property type="entry name" value="PsdUridine_synth_RsuA/RluA"/>
</dbReference>
<evidence type="ECO:0000313" key="9">
    <source>
        <dbReference type="Proteomes" id="UP000649345"/>
    </source>
</evidence>
<feature type="domain" description="Pseudouridine synthase RsuA/RluA-like" evidence="7">
    <location>
        <begin position="102"/>
        <end position="265"/>
    </location>
</feature>
<dbReference type="InterPro" id="IPR050188">
    <property type="entry name" value="RluA_PseudoU_synthase"/>
</dbReference>
<proteinExistence type="inferred from homology"/>
<dbReference type="GO" id="GO:0140098">
    <property type="term" value="F:catalytic activity, acting on RNA"/>
    <property type="evidence" value="ECO:0007669"/>
    <property type="project" value="UniProtKB-ARBA"/>
</dbReference>
<dbReference type="Pfam" id="PF00849">
    <property type="entry name" value="PseudoU_synth_2"/>
    <property type="match status" value="1"/>
</dbReference>
<dbReference type="Proteomes" id="UP000649345">
    <property type="component" value="Unassembled WGS sequence"/>
</dbReference>
<dbReference type="Gene3D" id="3.30.2350.10">
    <property type="entry name" value="Pseudouridine synthase"/>
    <property type="match status" value="1"/>
</dbReference>
<comment type="similarity">
    <text evidence="2">Belongs to the pseudouridine synthase RluA family.</text>
</comment>
<keyword evidence="3" id="KW-0413">Isomerase</keyword>
<dbReference type="PROSITE" id="PS50889">
    <property type="entry name" value="S4"/>
    <property type="match status" value="1"/>
</dbReference>
<gene>
    <name evidence="8" type="ORF">H8S44_08615</name>
</gene>
<dbReference type="InterPro" id="IPR036986">
    <property type="entry name" value="S4_RNA-bd_sf"/>
</dbReference>
<dbReference type="InterPro" id="IPR020103">
    <property type="entry name" value="PsdUridine_synth_cat_dom_sf"/>
</dbReference>
<keyword evidence="9" id="KW-1185">Reference proteome</keyword>
<reference evidence="8" key="1">
    <citation type="submission" date="2020-08" db="EMBL/GenBank/DDBJ databases">
        <title>Genome public.</title>
        <authorList>
            <person name="Liu C."/>
            <person name="Sun Q."/>
        </authorList>
    </citation>
    <scope>NUCLEOTIDE SEQUENCE</scope>
    <source>
        <strain evidence="8">NSJ-68</strain>
    </source>
</reference>
<dbReference type="CDD" id="cd02869">
    <property type="entry name" value="PseudoU_synth_RluA_like"/>
    <property type="match status" value="1"/>
</dbReference>
<evidence type="ECO:0000256" key="4">
    <source>
        <dbReference type="ARBA" id="ARBA00031870"/>
    </source>
</evidence>
<dbReference type="RefSeq" id="WP_186872130.1">
    <property type="nucleotide sequence ID" value="NZ_JACOOR010000004.1"/>
</dbReference>
<dbReference type="GO" id="GO:0009982">
    <property type="term" value="F:pseudouridine synthase activity"/>
    <property type="evidence" value="ECO:0007669"/>
    <property type="project" value="InterPro"/>
</dbReference>
<keyword evidence="6" id="KW-0694">RNA-binding</keyword>